<feature type="binding site" evidence="9">
    <location>
        <position position="158"/>
    </location>
    <ligand>
        <name>Mn(2+)</name>
        <dbReference type="ChEBI" id="CHEBI:29035"/>
        <label>2</label>
    </ligand>
</feature>
<dbReference type="InterPro" id="IPR032885">
    <property type="entry name" value="Mre11_archaea-type"/>
</dbReference>
<dbReference type="InterPro" id="IPR050535">
    <property type="entry name" value="DNA_Repair-Maintenance_Comp"/>
</dbReference>
<comment type="cofactor">
    <cofactor evidence="9">
        <name>Mn(2+)</name>
        <dbReference type="ChEBI" id="CHEBI:29035"/>
    </cofactor>
    <text evidence="9">Binds 2 manganese ions per subunit.</text>
</comment>
<comment type="subunit">
    <text evidence="9">Homodimer. Forms a heterotetramer composed of two Mre11 subunits and two Rad50 subunits.</text>
</comment>
<dbReference type="EC" id="3.1.-.-" evidence="9"/>
<evidence type="ECO:0000256" key="4">
    <source>
        <dbReference type="ARBA" id="ARBA00022763"/>
    </source>
</evidence>
<keyword evidence="6 9" id="KW-0269">Exonuclease</keyword>
<dbReference type="CDD" id="cd00840">
    <property type="entry name" value="MPP_Mre11_N"/>
    <property type="match status" value="1"/>
</dbReference>
<dbReference type="AlphaFoldDB" id="A0A075GEC8"/>
<name>A0A075GEC8_9ARCH</name>
<evidence type="ECO:0000259" key="10">
    <source>
        <dbReference type="Pfam" id="PF00149"/>
    </source>
</evidence>
<accession>A0A075GEC8</accession>
<feature type="binding site" evidence="9">
    <location>
        <position position="189"/>
    </location>
    <ligand>
        <name>Mn(2+)</name>
        <dbReference type="ChEBI" id="CHEBI:29035"/>
        <label>1</label>
    </ligand>
</feature>
<evidence type="ECO:0000256" key="1">
    <source>
        <dbReference type="ARBA" id="ARBA00022722"/>
    </source>
</evidence>
<dbReference type="GO" id="GO:0004519">
    <property type="term" value="F:endonuclease activity"/>
    <property type="evidence" value="ECO:0007669"/>
    <property type="project" value="UniProtKB-UniRule"/>
</dbReference>
<dbReference type="InterPro" id="IPR004843">
    <property type="entry name" value="Calcineurin-like_PHP"/>
</dbReference>
<feature type="binding site" evidence="9">
    <location>
        <position position="187"/>
    </location>
    <ligand>
        <name>Mn(2+)</name>
        <dbReference type="ChEBI" id="CHEBI:29035"/>
        <label>2</label>
    </ligand>
</feature>
<evidence type="ECO:0000256" key="5">
    <source>
        <dbReference type="ARBA" id="ARBA00022801"/>
    </source>
</evidence>
<comment type="function">
    <text evidence="9">Part of the Rad50/Mre11 complex, which is involved in the early steps of DNA double-strand break (DSB) repair. The complex may facilitate opening of the processed DNA ends to aid in the recruitment of HerA and NurA. Mre11 binds to DSB ends and has both double-stranded 3'-5' exonuclease activity and single-stranded endonuclease activity.</text>
</comment>
<keyword evidence="7 9" id="KW-0234">DNA repair</keyword>
<dbReference type="GO" id="GO:0008408">
    <property type="term" value="F:3'-5' exonuclease activity"/>
    <property type="evidence" value="ECO:0007669"/>
    <property type="project" value="UniProtKB-UniRule"/>
</dbReference>
<comment type="similarity">
    <text evidence="9">Belongs to the MRE11/RAD32 family.</text>
</comment>
<reference evidence="11" key="1">
    <citation type="journal article" date="2014" name="Genome Biol. Evol.">
        <title>Pangenome evidence for extensive interdomain horizontal transfer affecting lineage core and shell genes in uncultured planktonic thaumarchaeota and euryarchaeota.</title>
        <authorList>
            <person name="Deschamps P."/>
            <person name="Zivanovic Y."/>
            <person name="Moreira D."/>
            <person name="Rodriguez-Valera F."/>
            <person name="Lopez-Garcia P."/>
        </authorList>
    </citation>
    <scope>NUCLEOTIDE SEQUENCE</scope>
</reference>
<evidence type="ECO:0000313" key="11">
    <source>
        <dbReference type="EMBL" id="AIF00023.1"/>
    </source>
</evidence>
<dbReference type="EMBL" id="KF900579">
    <property type="protein sequence ID" value="AIF00023.1"/>
    <property type="molecule type" value="Genomic_DNA"/>
</dbReference>
<feature type="binding site" evidence="9">
    <location>
        <position position="84"/>
    </location>
    <ligand>
        <name>Mn(2+)</name>
        <dbReference type="ChEBI" id="CHEBI:29035"/>
        <label>2</label>
    </ligand>
</feature>
<keyword evidence="8 9" id="KW-0464">Manganese</keyword>
<dbReference type="PANTHER" id="PTHR30337">
    <property type="entry name" value="COMPONENT OF ATP-DEPENDENT DSDNA EXONUCLEASE"/>
    <property type="match status" value="1"/>
</dbReference>
<comment type="activity regulation">
    <text evidence="9">Nuclease activity is regulated by Rad50.</text>
</comment>
<protein>
    <recommendedName>
        <fullName evidence="9">DNA double-strand break repair protein Mre11</fullName>
        <ecNumber evidence="9">3.1.-.-</ecNumber>
    </recommendedName>
</protein>
<evidence type="ECO:0000256" key="8">
    <source>
        <dbReference type="ARBA" id="ARBA00023211"/>
    </source>
</evidence>
<dbReference type="InterPro" id="IPR029052">
    <property type="entry name" value="Metallo-depent_PP-like"/>
</dbReference>
<feature type="binding site" evidence="9">
    <location>
        <position position="49"/>
    </location>
    <ligand>
        <name>Mn(2+)</name>
        <dbReference type="ChEBI" id="CHEBI:29035"/>
        <label>2</label>
    </ligand>
</feature>
<keyword evidence="4 9" id="KW-0227">DNA damage</keyword>
<evidence type="ECO:0000256" key="6">
    <source>
        <dbReference type="ARBA" id="ARBA00022839"/>
    </source>
</evidence>
<gene>
    <name evidence="9" type="primary">mre11</name>
</gene>
<feature type="binding site" evidence="9">
    <location>
        <position position="8"/>
    </location>
    <ligand>
        <name>Mn(2+)</name>
        <dbReference type="ChEBI" id="CHEBI:29035"/>
        <label>1</label>
    </ligand>
</feature>
<sequence length="380" mass="43243">MLFSHISDMHLGLQQYGLEEREQDIYDSFNQAIDISIKDHVDFVIFAGDIFHTPNPSGTAILQMANALKRLKENSIESFFILGEHDISRMRATPVPYVYHNLQFSKYVGDGKPVYHKDVMIVGFDKIRKNELEQFEEKFRELDSLAKQHNGHKILVLHQGVTEINRFAGELNSSDLPKNFTYYAMGHLHDKSVKQFDQLGGPIAYPGSTEMTSSEGIKETEKGFFEVDISSQEAKPNWIKLDTRPQFSTKIEAEDLDTSISEVLEKISSLNKKPVIEIKIIGKDIERDVVQTKISKIIPKTLHCSWKMLQSEDASSVLLNRPAQIDEELLKLAINALKSEKLANFAVNDLLPLLSSNQLDQATQLVIENFEEFKRSKNDS</sequence>
<organism evidence="11">
    <name type="scientific">uncultured marine thaumarchaeote KM3_128_G11</name>
    <dbReference type="NCBI Taxonomy" id="1455996"/>
    <lineage>
        <taxon>Archaea</taxon>
        <taxon>Nitrososphaerota</taxon>
        <taxon>environmental samples</taxon>
    </lineage>
</organism>
<dbReference type="Pfam" id="PF00149">
    <property type="entry name" value="Metallophos"/>
    <property type="match status" value="1"/>
</dbReference>
<evidence type="ECO:0000256" key="2">
    <source>
        <dbReference type="ARBA" id="ARBA00022723"/>
    </source>
</evidence>
<dbReference type="GO" id="GO:0000403">
    <property type="term" value="F:Y-form DNA binding"/>
    <property type="evidence" value="ECO:0007669"/>
    <property type="project" value="UniProtKB-UniRule"/>
</dbReference>
<feature type="active site" description="Proton donor" evidence="9">
    <location>
        <position position="85"/>
    </location>
</feature>
<dbReference type="GO" id="GO:0030145">
    <property type="term" value="F:manganese ion binding"/>
    <property type="evidence" value="ECO:0007669"/>
    <property type="project" value="UniProtKB-UniRule"/>
</dbReference>
<feature type="domain" description="Calcineurin-like phosphoesterase" evidence="10">
    <location>
        <begin position="3"/>
        <end position="190"/>
    </location>
</feature>
<dbReference type="InterPro" id="IPR041796">
    <property type="entry name" value="Mre11_N"/>
</dbReference>
<keyword evidence="3 9" id="KW-0255">Endonuclease</keyword>
<evidence type="ECO:0000256" key="9">
    <source>
        <dbReference type="HAMAP-Rule" id="MF_02044"/>
    </source>
</evidence>
<dbReference type="Gene3D" id="3.60.21.10">
    <property type="match status" value="1"/>
</dbReference>
<feature type="binding site" evidence="9">
    <location>
        <position position="10"/>
    </location>
    <ligand>
        <name>Mn(2+)</name>
        <dbReference type="ChEBI" id="CHEBI:29035"/>
        <label>1</label>
    </ligand>
</feature>
<dbReference type="GO" id="GO:0045027">
    <property type="term" value="F:DNA end binding"/>
    <property type="evidence" value="ECO:0007669"/>
    <property type="project" value="UniProtKB-UniRule"/>
</dbReference>
<proteinExistence type="inferred from homology"/>
<dbReference type="SUPFAM" id="SSF56300">
    <property type="entry name" value="Metallo-dependent phosphatases"/>
    <property type="match status" value="1"/>
</dbReference>
<dbReference type="HAMAP" id="MF_02044">
    <property type="entry name" value="Mre11"/>
    <property type="match status" value="1"/>
</dbReference>
<keyword evidence="1 9" id="KW-0540">Nuclease</keyword>
<evidence type="ECO:0000256" key="7">
    <source>
        <dbReference type="ARBA" id="ARBA00023204"/>
    </source>
</evidence>
<evidence type="ECO:0000256" key="3">
    <source>
        <dbReference type="ARBA" id="ARBA00022759"/>
    </source>
</evidence>
<keyword evidence="5 9" id="KW-0378">Hydrolase</keyword>
<dbReference type="PANTHER" id="PTHR30337:SF0">
    <property type="entry name" value="NUCLEASE SBCCD SUBUNIT D"/>
    <property type="match status" value="1"/>
</dbReference>
<keyword evidence="2 9" id="KW-0479">Metal-binding</keyword>
<feature type="binding site" evidence="9">
    <location>
        <position position="49"/>
    </location>
    <ligand>
        <name>Mn(2+)</name>
        <dbReference type="ChEBI" id="CHEBI:29035"/>
        <label>1</label>
    </ligand>
</feature>
<dbReference type="GO" id="GO:0006302">
    <property type="term" value="P:double-strand break repair"/>
    <property type="evidence" value="ECO:0007669"/>
    <property type="project" value="UniProtKB-UniRule"/>
</dbReference>